<dbReference type="InterPro" id="IPR000743">
    <property type="entry name" value="Glyco_hydro_28"/>
</dbReference>
<comment type="similarity">
    <text evidence="2 8">Belongs to the glycosyl hydrolase 28 family.</text>
</comment>
<evidence type="ECO:0000256" key="2">
    <source>
        <dbReference type="ARBA" id="ARBA00008834"/>
    </source>
</evidence>
<dbReference type="Gramene" id="ONI18233">
    <property type="protein sequence ID" value="ONI18233"/>
    <property type="gene ID" value="PRUPE_3G203700"/>
</dbReference>
<dbReference type="Gene3D" id="2.160.20.10">
    <property type="entry name" value="Single-stranded right-handed beta-helix, Pectin lyase-like"/>
    <property type="match status" value="1"/>
</dbReference>
<dbReference type="InterPro" id="IPR011050">
    <property type="entry name" value="Pectin_lyase_fold/virulence"/>
</dbReference>
<evidence type="ECO:0000256" key="4">
    <source>
        <dbReference type="ARBA" id="ARBA00022525"/>
    </source>
</evidence>
<protein>
    <recommendedName>
        <fullName evidence="11">Pectate lyase superfamily protein domain-containing protein</fullName>
    </recommendedName>
</protein>
<keyword evidence="6 8" id="KW-0326">Glycosidase</keyword>
<dbReference type="Proteomes" id="UP000006882">
    <property type="component" value="Chromosome G3"/>
</dbReference>
<evidence type="ECO:0000256" key="5">
    <source>
        <dbReference type="ARBA" id="ARBA00022801"/>
    </source>
</evidence>
<evidence type="ECO:0008006" key="11">
    <source>
        <dbReference type="Google" id="ProtNLM"/>
    </source>
</evidence>
<keyword evidence="4" id="KW-0964">Secreted</keyword>
<keyword evidence="10" id="KW-1185">Reference proteome</keyword>
<organism evidence="9 10">
    <name type="scientific">Prunus persica</name>
    <name type="common">Peach</name>
    <name type="synonym">Amygdalus persica</name>
    <dbReference type="NCBI Taxonomy" id="3760"/>
    <lineage>
        <taxon>Eukaryota</taxon>
        <taxon>Viridiplantae</taxon>
        <taxon>Streptophyta</taxon>
        <taxon>Embryophyta</taxon>
        <taxon>Tracheophyta</taxon>
        <taxon>Spermatophyta</taxon>
        <taxon>Magnoliopsida</taxon>
        <taxon>eudicotyledons</taxon>
        <taxon>Gunneridae</taxon>
        <taxon>Pentapetalae</taxon>
        <taxon>rosids</taxon>
        <taxon>fabids</taxon>
        <taxon>Rosales</taxon>
        <taxon>Rosaceae</taxon>
        <taxon>Amygdaloideae</taxon>
        <taxon>Amygdaleae</taxon>
        <taxon>Prunus</taxon>
    </lineage>
</organism>
<dbReference type="SUPFAM" id="SSF51126">
    <property type="entry name" value="Pectin lyase-like"/>
    <property type="match status" value="1"/>
</dbReference>
<keyword evidence="3" id="KW-0134">Cell wall</keyword>
<dbReference type="EMBL" id="CM007653">
    <property type="protein sequence ID" value="ONI18233.1"/>
    <property type="molecule type" value="Genomic_DNA"/>
</dbReference>
<comment type="subcellular location">
    <subcellularLocation>
        <location evidence="1">Secreted</location>
        <location evidence="1">Cell wall</location>
    </subcellularLocation>
</comment>
<dbReference type="GO" id="GO:0004650">
    <property type="term" value="F:polygalacturonase activity"/>
    <property type="evidence" value="ECO:0007669"/>
    <property type="project" value="InterPro"/>
</dbReference>
<dbReference type="GO" id="GO:0071555">
    <property type="term" value="P:cell wall organization"/>
    <property type="evidence" value="ECO:0007669"/>
    <property type="project" value="UniProtKB-KW"/>
</dbReference>
<evidence type="ECO:0000313" key="10">
    <source>
        <dbReference type="Proteomes" id="UP000006882"/>
    </source>
</evidence>
<evidence type="ECO:0000313" key="9">
    <source>
        <dbReference type="EMBL" id="ONI18233.1"/>
    </source>
</evidence>
<dbReference type="PANTHER" id="PTHR31375">
    <property type="match status" value="1"/>
</dbReference>
<evidence type="ECO:0000256" key="7">
    <source>
        <dbReference type="ARBA" id="ARBA00023316"/>
    </source>
</evidence>
<dbReference type="GO" id="GO:0005975">
    <property type="term" value="P:carbohydrate metabolic process"/>
    <property type="evidence" value="ECO:0007669"/>
    <property type="project" value="InterPro"/>
</dbReference>
<sequence>MNLKIKLFDRINLSGFGGLSSKFGSKAINSTWKEASASTTSNTVMIAKGNYLVGPVKFQGPCKAPVSVRVEGALQALVEPEKLKLEDGWVIFQNIDGVTVSGDGTFDGQGSIAKMQLTAYSKFFKFEVDLQHVIITTPGESLTTDGIHIPVDVYFRTPEKEYPKITN</sequence>
<evidence type="ECO:0000256" key="8">
    <source>
        <dbReference type="RuleBase" id="RU361169"/>
    </source>
</evidence>
<accession>A0A251Q370</accession>
<dbReference type="Pfam" id="PF00295">
    <property type="entry name" value="Glyco_hydro_28"/>
    <property type="match status" value="1"/>
</dbReference>
<evidence type="ECO:0000256" key="1">
    <source>
        <dbReference type="ARBA" id="ARBA00004191"/>
    </source>
</evidence>
<dbReference type="STRING" id="3760.A0A251Q370"/>
<name>A0A251Q370_PRUPE</name>
<keyword evidence="7" id="KW-0961">Cell wall biogenesis/degradation</keyword>
<gene>
    <name evidence="9" type="ORF">PRUPE_3G203700</name>
</gene>
<proteinExistence type="inferred from homology"/>
<evidence type="ECO:0000256" key="6">
    <source>
        <dbReference type="ARBA" id="ARBA00023295"/>
    </source>
</evidence>
<keyword evidence="5 8" id="KW-0378">Hydrolase</keyword>
<evidence type="ECO:0000256" key="3">
    <source>
        <dbReference type="ARBA" id="ARBA00022512"/>
    </source>
</evidence>
<dbReference type="InterPro" id="IPR012334">
    <property type="entry name" value="Pectin_lyas_fold"/>
</dbReference>
<dbReference type="AlphaFoldDB" id="A0A251Q370"/>
<reference evidence="9 10" key="1">
    <citation type="journal article" date="2013" name="Nat. Genet.">
        <title>The high-quality draft genome of peach (Prunus persica) identifies unique patterns of genetic diversity, domestication and genome evolution.</title>
        <authorList>
            <consortium name="International Peach Genome Initiative"/>
            <person name="Verde I."/>
            <person name="Abbott A.G."/>
            <person name="Scalabrin S."/>
            <person name="Jung S."/>
            <person name="Shu S."/>
            <person name="Marroni F."/>
            <person name="Zhebentyayeva T."/>
            <person name="Dettori M.T."/>
            <person name="Grimwood J."/>
            <person name="Cattonaro F."/>
            <person name="Zuccolo A."/>
            <person name="Rossini L."/>
            <person name="Jenkins J."/>
            <person name="Vendramin E."/>
            <person name="Meisel L.A."/>
            <person name="Decroocq V."/>
            <person name="Sosinski B."/>
            <person name="Prochnik S."/>
            <person name="Mitros T."/>
            <person name="Policriti A."/>
            <person name="Cipriani G."/>
            <person name="Dondini L."/>
            <person name="Ficklin S."/>
            <person name="Goodstein D.M."/>
            <person name="Xuan P."/>
            <person name="Del Fabbro C."/>
            <person name="Aramini V."/>
            <person name="Copetti D."/>
            <person name="Gonzalez S."/>
            <person name="Horner D.S."/>
            <person name="Falchi R."/>
            <person name="Lucas S."/>
            <person name="Mica E."/>
            <person name="Maldonado J."/>
            <person name="Lazzari B."/>
            <person name="Bielenberg D."/>
            <person name="Pirona R."/>
            <person name="Miculan M."/>
            <person name="Barakat A."/>
            <person name="Testolin R."/>
            <person name="Stella A."/>
            <person name="Tartarini S."/>
            <person name="Tonutti P."/>
            <person name="Arus P."/>
            <person name="Orellana A."/>
            <person name="Wells C."/>
            <person name="Main D."/>
            <person name="Vizzotto G."/>
            <person name="Silva H."/>
            <person name="Salamini F."/>
            <person name="Schmutz J."/>
            <person name="Morgante M."/>
            <person name="Rokhsar D.S."/>
        </authorList>
    </citation>
    <scope>NUCLEOTIDE SEQUENCE [LARGE SCALE GENOMIC DNA]</scope>
    <source>
        <strain evidence="10">cv. Nemared</strain>
    </source>
</reference>